<feature type="transmembrane region" description="Helical" evidence="1">
    <location>
        <begin position="103"/>
        <end position="122"/>
    </location>
</feature>
<dbReference type="EMBL" id="AYXG01000127">
    <property type="protein sequence ID" value="EWC61166.1"/>
    <property type="molecule type" value="Genomic_DNA"/>
</dbReference>
<comment type="caution">
    <text evidence="2">The sequence shown here is derived from an EMBL/GenBank/DDBJ whole genome shotgun (WGS) entry which is preliminary data.</text>
</comment>
<feature type="transmembrane region" description="Helical" evidence="1">
    <location>
        <begin position="18"/>
        <end position="39"/>
    </location>
</feature>
<feature type="transmembrane region" description="Helical" evidence="1">
    <location>
        <begin position="192"/>
        <end position="215"/>
    </location>
</feature>
<dbReference type="PATRIC" id="fig|909613.9.peg.3532"/>
<feature type="transmembrane region" description="Helical" evidence="1">
    <location>
        <begin position="227"/>
        <end position="248"/>
    </location>
</feature>
<name>W7IXJ4_9PSEU</name>
<feature type="transmembrane region" description="Helical" evidence="1">
    <location>
        <begin position="128"/>
        <end position="148"/>
    </location>
</feature>
<organism evidence="2 3">
    <name type="scientific">Actinokineospora spheciospongiae</name>
    <dbReference type="NCBI Taxonomy" id="909613"/>
    <lineage>
        <taxon>Bacteria</taxon>
        <taxon>Bacillati</taxon>
        <taxon>Actinomycetota</taxon>
        <taxon>Actinomycetes</taxon>
        <taxon>Pseudonocardiales</taxon>
        <taxon>Pseudonocardiaceae</taxon>
        <taxon>Actinokineospora</taxon>
    </lineage>
</organism>
<sequence length="586" mass="59046">MEHPHGGLDGGLGTGASALLLVLRLVLLLTGAVVAGIGLLRPQLTALPRRVVVVAAVSAAVSAALALVSVAVADVHWLGAVGHVLLAAAVPALLRWPTPARWAAVALGLLLVVETTAGRSGVDFALDTAYVAASVAWFGFAALTLLVPPSQHRPGGPRPGPLALTLGGVLVVAGAVRLVGSGLAFDRRVVGSPAGLVLLAAVVLPLVVTALAAFLRAGPKAYRYGTLGVAAGFLAWTAIAAVPVPPALPVPGVPVLADTAVADRLVPVLITPHRPGANLVHFPATAGVDLKVSADGGPEVAAVPRPGAEGTWAEVELPEGRSDVTVSRGGSSDTVAVDTGTERVDTRATGDDGPECASAALGGLVTGRKDVLTSCPADGLSTQDDEALRKLVGFLAARGAAGVALKSDPSPRGVRAAEVVQEAASGLGLRVDPDQGTDNALVVVGGWATAATALSTAGTQQSEAAVYPYGLYVAPWLLNTPLVSSVTTVAVPLRFDPRETQPVTYAIEVGNAFGGESPTLAGFHAWLGDRRGDVDGEPRVFAAAQVNVMAMGPGEPHAPGMPMNEELPGQWVAKATIVPVSGVLLD</sequence>
<feature type="transmembrane region" description="Helical" evidence="1">
    <location>
        <begin position="77"/>
        <end position="96"/>
    </location>
</feature>
<dbReference type="OrthoDB" id="3590217at2"/>
<accession>W7IXJ4</accession>
<dbReference type="AlphaFoldDB" id="W7IXJ4"/>
<keyword evidence="1" id="KW-1133">Transmembrane helix</keyword>
<feature type="transmembrane region" description="Helical" evidence="1">
    <location>
        <begin position="51"/>
        <end position="71"/>
    </location>
</feature>
<evidence type="ECO:0000313" key="2">
    <source>
        <dbReference type="EMBL" id="EWC61166.1"/>
    </source>
</evidence>
<reference evidence="2 3" key="1">
    <citation type="journal article" date="2014" name="Genome Announc.">
        <title>Draft Genome Sequence of the Antitrypanosomally Active Sponge-Associated Bacterium Actinokineospora sp. Strain EG49.</title>
        <authorList>
            <person name="Harjes J."/>
            <person name="Ryu T."/>
            <person name="Abdelmohsen U.R."/>
            <person name="Moitinho-Silva L."/>
            <person name="Horn H."/>
            <person name="Ravasi T."/>
            <person name="Hentschel U."/>
        </authorList>
    </citation>
    <scope>NUCLEOTIDE SEQUENCE [LARGE SCALE GENOMIC DNA]</scope>
    <source>
        <strain evidence="2 3">EG49</strain>
    </source>
</reference>
<keyword evidence="1" id="KW-0472">Membrane</keyword>
<dbReference type="Proteomes" id="UP000019277">
    <property type="component" value="Unassembled WGS sequence"/>
</dbReference>
<keyword evidence="1" id="KW-0812">Transmembrane</keyword>
<proteinExistence type="predicted"/>
<gene>
    <name evidence="2" type="ORF">UO65_3532</name>
</gene>
<feature type="transmembrane region" description="Helical" evidence="1">
    <location>
        <begin position="160"/>
        <end position="180"/>
    </location>
</feature>
<evidence type="ECO:0000256" key="1">
    <source>
        <dbReference type="SAM" id="Phobius"/>
    </source>
</evidence>
<dbReference type="eggNOG" id="ENOG5033SP7">
    <property type="taxonomic scope" value="Bacteria"/>
</dbReference>
<keyword evidence="3" id="KW-1185">Reference proteome</keyword>
<dbReference type="STRING" id="909613.UO65_3532"/>
<dbReference type="RefSeq" id="WP_035283762.1">
    <property type="nucleotide sequence ID" value="NZ_AYXG01000127.1"/>
</dbReference>
<protein>
    <submittedName>
        <fullName evidence="2">Uncharacterized protein</fullName>
    </submittedName>
</protein>
<evidence type="ECO:0000313" key="3">
    <source>
        <dbReference type="Proteomes" id="UP000019277"/>
    </source>
</evidence>